<dbReference type="OrthoDB" id="6484170at2759"/>
<dbReference type="InterPro" id="IPR015819">
    <property type="entry name" value="Lipid_transp_b-sht_shell"/>
</dbReference>
<gene>
    <name evidence="4" type="ORF">OXX778_LOCUS4838</name>
</gene>
<keyword evidence="1" id="KW-0732">Signal</keyword>
<dbReference type="PANTHER" id="PTHR23345">
    <property type="entry name" value="VITELLOGENIN-RELATED"/>
    <property type="match status" value="1"/>
</dbReference>
<evidence type="ECO:0000256" key="2">
    <source>
        <dbReference type="PROSITE-ProRule" id="PRU00557"/>
    </source>
</evidence>
<dbReference type="Proteomes" id="UP000663879">
    <property type="component" value="Unassembled WGS sequence"/>
</dbReference>
<evidence type="ECO:0000313" key="5">
    <source>
        <dbReference type="Proteomes" id="UP000663879"/>
    </source>
</evidence>
<proteinExistence type="predicted"/>
<feature type="domain" description="Vitellogenin" evidence="3">
    <location>
        <begin position="58"/>
        <end position="473"/>
    </location>
</feature>
<accession>A0A813QJD0</accession>
<evidence type="ECO:0000259" key="3">
    <source>
        <dbReference type="PROSITE" id="PS51211"/>
    </source>
</evidence>
<dbReference type="AlphaFoldDB" id="A0A813QJD0"/>
<feature type="non-terminal residue" evidence="4">
    <location>
        <position position="473"/>
    </location>
</feature>
<evidence type="ECO:0000313" key="4">
    <source>
        <dbReference type="EMBL" id="CAF0768833.1"/>
    </source>
</evidence>
<dbReference type="InterPro" id="IPR050733">
    <property type="entry name" value="Vitellogenin/Apolipophorin"/>
</dbReference>
<evidence type="ECO:0000256" key="1">
    <source>
        <dbReference type="ARBA" id="ARBA00022729"/>
    </source>
</evidence>
<organism evidence="4 5">
    <name type="scientific">Brachionus calyciflorus</name>
    <dbReference type="NCBI Taxonomy" id="104777"/>
    <lineage>
        <taxon>Eukaryota</taxon>
        <taxon>Metazoa</taxon>
        <taxon>Spiralia</taxon>
        <taxon>Gnathifera</taxon>
        <taxon>Rotifera</taxon>
        <taxon>Eurotatoria</taxon>
        <taxon>Monogononta</taxon>
        <taxon>Pseudotrocha</taxon>
        <taxon>Ploima</taxon>
        <taxon>Brachionidae</taxon>
        <taxon>Brachionus</taxon>
    </lineage>
</organism>
<dbReference type="InterPro" id="IPR015816">
    <property type="entry name" value="Vitellinogen_b-sht_N"/>
</dbReference>
<dbReference type="GO" id="GO:0005319">
    <property type="term" value="F:lipid transporter activity"/>
    <property type="evidence" value="ECO:0007669"/>
    <property type="project" value="InterPro"/>
</dbReference>
<keyword evidence="5" id="KW-1185">Reference proteome</keyword>
<dbReference type="Pfam" id="PF01347">
    <property type="entry name" value="Vitellogenin_N"/>
    <property type="match status" value="1"/>
</dbReference>
<dbReference type="PROSITE" id="PS51211">
    <property type="entry name" value="VITELLOGENIN"/>
    <property type="match status" value="1"/>
</dbReference>
<dbReference type="Gene3D" id="2.30.230.10">
    <property type="entry name" value="Lipovitellin, beta-sheet shell regions, chain A"/>
    <property type="match status" value="1"/>
</dbReference>
<dbReference type="PANTHER" id="PTHR23345:SF36">
    <property type="entry name" value="APOLIPOPHORINS"/>
    <property type="match status" value="1"/>
</dbReference>
<dbReference type="InterPro" id="IPR001747">
    <property type="entry name" value="Vitellogenin_N"/>
</dbReference>
<protein>
    <recommendedName>
        <fullName evidence="3">Vitellogenin domain-containing protein</fullName>
    </recommendedName>
</protein>
<reference evidence="4" key="1">
    <citation type="submission" date="2021-02" db="EMBL/GenBank/DDBJ databases">
        <authorList>
            <person name="Nowell W R."/>
        </authorList>
    </citation>
    <scope>NUCLEOTIDE SEQUENCE</scope>
    <source>
        <strain evidence="4">Ploen Becks lab</strain>
    </source>
</reference>
<dbReference type="SUPFAM" id="SSF56968">
    <property type="entry name" value="Lipovitellin-phosvitin complex, beta-sheet shell regions"/>
    <property type="match status" value="1"/>
</dbReference>
<comment type="caution">
    <text evidence="2">Lacks conserved residue(s) required for the propagation of feature annotation.</text>
</comment>
<sequence>MEYKAIKKIKFSITGKEVNLISSTICFCLLKSNFSAPLSSSESGVDADFCTSDDFLKYQNGREYSYDYSTQTDLWINDVSEESRSSVELKAKVFVRSVQPCLYLLRLESASLTGESLNQQNVENVVQNLNDNSVQFRLNSRGELDSSVDFTQGDSAWSRNIKRGILSAIQLRSLQSLRNLDQSLDQASNEAKSAVVYETDVLGRCRTTYSVKNPSVANVLITKRKSLQRCTLNENSKTSAVQYVPYKNIPEFYQGRLFVETHECTTQVKDGLIQQVNCEEHSTYKVGSRGSKGVQAVVKQTLTYLNVVNGYDRRAHGPFESHNIKFEFTDKSVDDVEYRNFNVDKYLSDLCSRVQSNSGLDTEHSNNFRALVNNLETRSNNDLYNLYTSSKAKCDLAGLTVSQALVFANSESSFETVLRLLDENAFSNQVTINEYPVLTALARLQEPNLNLLKNLKSYLQKKDKSFAYLKKLS</sequence>
<dbReference type="EMBL" id="CAJNOC010000498">
    <property type="protein sequence ID" value="CAF0768833.1"/>
    <property type="molecule type" value="Genomic_DNA"/>
</dbReference>
<name>A0A813QJD0_9BILA</name>
<comment type="caution">
    <text evidence="4">The sequence shown here is derived from an EMBL/GenBank/DDBJ whole genome shotgun (WGS) entry which is preliminary data.</text>
</comment>